<dbReference type="SUPFAM" id="SSF51735">
    <property type="entry name" value="NAD(P)-binding Rossmann-fold domains"/>
    <property type="match status" value="1"/>
</dbReference>
<organism evidence="3 4">
    <name type="scientific">Rhizobium multihospitium</name>
    <dbReference type="NCBI Taxonomy" id="410764"/>
    <lineage>
        <taxon>Bacteria</taxon>
        <taxon>Pseudomonadati</taxon>
        <taxon>Pseudomonadota</taxon>
        <taxon>Alphaproteobacteria</taxon>
        <taxon>Hyphomicrobiales</taxon>
        <taxon>Rhizobiaceae</taxon>
        <taxon>Rhizobium/Agrobacterium group</taxon>
        <taxon>Rhizobium</taxon>
    </lineage>
</organism>
<protein>
    <submittedName>
        <fullName evidence="3">Ornithine cyclodeaminase</fullName>
    </submittedName>
</protein>
<dbReference type="PIRSF" id="PIRSF001439">
    <property type="entry name" value="CryM"/>
    <property type="match status" value="1"/>
</dbReference>
<dbReference type="Proteomes" id="UP000199101">
    <property type="component" value="Unassembled WGS sequence"/>
</dbReference>
<sequence length="338" mass="35681">MTRVLILTETDLRKIVQLDSDAVDCIVQAFTALATKAVEMPPIMRLDIPAHRGEVDVKTAYVPDLDSFAIKVSPGFFNNPSLGLPSTNGLMMLLSARTGLVEALLLDNGYLTDVRTAAAGAVAARYLSRPDSRIAAIFGAGMQARLQLRALTLVRPIEAALIWARDLEKAERLASELTVELGLPVTAAADAKAACRGADIIVTTTPSDKPILKATWLQPGQHVTAMGSDAEHKNEIDPVLVLKAAPYVADSLKQTRRLGELHHAIAAGLVSESADFPELGAIIAGKMPGRRSPEAITFCDLTGTGVQDTAIATLAHRRAVLAGAGQAIETTKASGDPA</sequence>
<proteinExistence type="inferred from homology"/>
<evidence type="ECO:0000313" key="4">
    <source>
        <dbReference type="Proteomes" id="UP000199101"/>
    </source>
</evidence>
<keyword evidence="2" id="KW-0520">NAD</keyword>
<dbReference type="InterPro" id="IPR003462">
    <property type="entry name" value="ODC_Mu_crystall"/>
</dbReference>
<dbReference type="RefSeq" id="WP_092713862.1">
    <property type="nucleotide sequence ID" value="NZ_FMAG01000004.1"/>
</dbReference>
<gene>
    <name evidence="3" type="ORF">GA0061103_4897</name>
</gene>
<comment type="similarity">
    <text evidence="1">Belongs to the ornithine cyclodeaminase/mu-crystallin family.</text>
</comment>
<keyword evidence="4" id="KW-1185">Reference proteome</keyword>
<dbReference type="InterPro" id="IPR036291">
    <property type="entry name" value="NAD(P)-bd_dom_sf"/>
</dbReference>
<dbReference type="OrthoDB" id="9809203at2"/>
<dbReference type="GO" id="GO:0005737">
    <property type="term" value="C:cytoplasm"/>
    <property type="evidence" value="ECO:0007669"/>
    <property type="project" value="TreeGrafter"/>
</dbReference>
<dbReference type="PANTHER" id="PTHR13812:SF19">
    <property type="entry name" value="KETIMINE REDUCTASE MU-CRYSTALLIN"/>
    <property type="match status" value="1"/>
</dbReference>
<name>A0A1C3W5B5_9HYPH</name>
<reference evidence="4" key="1">
    <citation type="submission" date="2016-08" db="EMBL/GenBank/DDBJ databases">
        <authorList>
            <person name="Varghese N."/>
            <person name="Submissions Spin"/>
        </authorList>
    </citation>
    <scope>NUCLEOTIDE SEQUENCE [LARGE SCALE GENOMIC DNA]</scope>
    <source>
        <strain evidence="4">HAMBI 2975</strain>
    </source>
</reference>
<dbReference type="Gene3D" id="3.40.50.720">
    <property type="entry name" value="NAD(P)-binding Rossmann-like Domain"/>
    <property type="match status" value="1"/>
</dbReference>
<evidence type="ECO:0000256" key="2">
    <source>
        <dbReference type="ARBA" id="ARBA00023027"/>
    </source>
</evidence>
<dbReference type="AlphaFoldDB" id="A0A1C3W5B5"/>
<dbReference type="NCBIfam" id="TIGR02992">
    <property type="entry name" value="ectoine_eutC"/>
    <property type="match status" value="1"/>
</dbReference>
<dbReference type="InterPro" id="IPR014334">
    <property type="entry name" value="Ectoine_EutC"/>
</dbReference>
<dbReference type="Pfam" id="PF02423">
    <property type="entry name" value="OCD_Mu_crystall"/>
    <property type="match status" value="1"/>
</dbReference>
<evidence type="ECO:0000313" key="3">
    <source>
        <dbReference type="EMBL" id="SCB35297.1"/>
    </source>
</evidence>
<dbReference type="Gene3D" id="3.30.1780.10">
    <property type="entry name" value="ornithine cyclodeaminase, domain 1"/>
    <property type="match status" value="1"/>
</dbReference>
<dbReference type="NCBIfam" id="NF006141">
    <property type="entry name" value="PRK08291.1"/>
    <property type="match status" value="1"/>
</dbReference>
<dbReference type="STRING" id="410764.GA0061103_4897"/>
<dbReference type="EMBL" id="FMAG01000004">
    <property type="protein sequence ID" value="SCB35297.1"/>
    <property type="molecule type" value="Genomic_DNA"/>
</dbReference>
<accession>A0A1C3W5B5</accession>
<dbReference type="InterPro" id="IPR023401">
    <property type="entry name" value="ODC_N"/>
</dbReference>
<dbReference type="PANTHER" id="PTHR13812">
    <property type="entry name" value="KETIMINE REDUCTASE MU-CRYSTALLIN"/>
    <property type="match status" value="1"/>
</dbReference>
<evidence type="ECO:0000256" key="1">
    <source>
        <dbReference type="ARBA" id="ARBA00008903"/>
    </source>
</evidence>